<evidence type="ECO:0000259" key="1">
    <source>
        <dbReference type="Pfam" id="PF16087"/>
    </source>
</evidence>
<name>A0ABQ8U052_PERAM</name>
<organism evidence="2 3">
    <name type="scientific">Periplaneta americana</name>
    <name type="common">American cockroach</name>
    <name type="synonym">Blatta americana</name>
    <dbReference type="NCBI Taxonomy" id="6978"/>
    <lineage>
        <taxon>Eukaryota</taxon>
        <taxon>Metazoa</taxon>
        <taxon>Ecdysozoa</taxon>
        <taxon>Arthropoda</taxon>
        <taxon>Hexapoda</taxon>
        <taxon>Insecta</taxon>
        <taxon>Pterygota</taxon>
        <taxon>Neoptera</taxon>
        <taxon>Polyneoptera</taxon>
        <taxon>Dictyoptera</taxon>
        <taxon>Blattodea</taxon>
        <taxon>Blattoidea</taxon>
        <taxon>Blattidae</taxon>
        <taxon>Blattinae</taxon>
        <taxon>Periplaneta</taxon>
    </lineage>
</organism>
<sequence>MNLGFLKSQTLRRNHLDGQYIACLMYANVTVDSIQCIMNTSAWKAEFLLKIRYTLNQRLFLVKQYWITNSITATQRAYQREFGVRNPPPQRNTILVLVNKLETLDL</sequence>
<dbReference type="EMBL" id="JAJSOF020000001">
    <property type="protein sequence ID" value="KAJ4451307.1"/>
    <property type="molecule type" value="Genomic_DNA"/>
</dbReference>
<feature type="domain" description="DUF4817" evidence="1">
    <location>
        <begin position="54"/>
        <end position="103"/>
    </location>
</feature>
<accession>A0ABQ8U052</accession>
<keyword evidence="3" id="KW-1185">Reference proteome</keyword>
<comment type="caution">
    <text evidence="2">The sequence shown here is derived from an EMBL/GenBank/DDBJ whole genome shotgun (WGS) entry which is preliminary data.</text>
</comment>
<gene>
    <name evidence="2" type="ORF">ANN_02768</name>
</gene>
<reference evidence="2 3" key="1">
    <citation type="journal article" date="2022" name="Allergy">
        <title>Genome assembly and annotation of Periplaneta americana reveal a comprehensive cockroach allergen profile.</title>
        <authorList>
            <person name="Wang L."/>
            <person name="Xiong Q."/>
            <person name="Saelim N."/>
            <person name="Wang L."/>
            <person name="Nong W."/>
            <person name="Wan A.T."/>
            <person name="Shi M."/>
            <person name="Liu X."/>
            <person name="Cao Q."/>
            <person name="Hui J.H.L."/>
            <person name="Sookrung N."/>
            <person name="Leung T.F."/>
            <person name="Tungtrongchitr A."/>
            <person name="Tsui S.K.W."/>
        </authorList>
    </citation>
    <scope>NUCLEOTIDE SEQUENCE [LARGE SCALE GENOMIC DNA]</scope>
    <source>
        <strain evidence="2">PWHHKU_190912</strain>
    </source>
</reference>
<protein>
    <recommendedName>
        <fullName evidence="1">DUF4817 domain-containing protein</fullName>
    </recommendedName>
</protein>
<dbReference type="Proteomes" id="UP001148838">
    <property type="component" value="Unassembled WGS sequence"/>
</dbReference>
<evidence type="ECO:0000313" key="2">
    <source>
        <dbReference type="EMBL" id="KAJ4451307.1"/>
    </source>
</evidence>
<evidence type="ECO:0000313" key="3">
    <source>
        <dbReference type="Proteomes" id="UP001148838"/>
    </source>
</evidence>
<proteinExistence type="predicted"/>
<dbReference type="InterPro" id="IPR032135">
    <property type="entry name" value="DUF4817"/>
</dbReference>
<dbReference type="Pfam" id="PF16087">
    <property type="entry name" value="DUF4817"/>
    <property type="match status" value="1"/>
</dbReference>